<organism evidence="2 3">
    <name type="scientific">Aquimarina brevivitae</name>
    <dbReference type="NCBI Taxonomy" id="323412"/>
    <lineage>
        <taxon>Bacteria</taxon>
        <taxon>Pseudomonadati</taxon>
        <taxon>Bacteroidota</taxon>
        <taxon>Flavobacteriia</taxon>
        <taxon>Flavobacteriales</taxon>
        <taxon>Flavobacteriaceae</taxon>
        <taxon>Aquimarina</taxon>
    </lineage>
</organism>
<keyword evidence="1" id="KW-0472">Membrane</keyword>
<accession>A0A4Q7P2C0</accession>
<keyword evidence="1" id="KW-1133">Transmembrane helix</keyword>
<evidence type="ECO:0000256" key="1">
    <source>
        <dbReference type="SAM" id="Phobius"/>
    </source>
</evidence>
<dbReference type="RefSeq" id="WP_130286656.1">
    <property type="nucleotide sequence ID" value="NZ_SGXE01000002.1"/>
</dbReference>
<evidence type="ECO:0000313" key="2">
    <source>
        <dbReference type="EMBL" id="RZS93530.1"/>
    </source>
</evidence>
<dbReference type="Proteomes" id="UP000292262">
    <property type="component" value="Unassembled WGS sequence"/>
</dbReference>
<name>A0A4Q7P2C0_9FLAO</name>
<dbReference type="EMBL" id="SGXE01000002">
    <property type="protein sequence ID" value="RZS93530.1"/>
    <property type="molecule type" value="Genomic_DNA"/>
</dbReference>
<reference evidence="2 3" key="1">
    <citation type="submission" date="2019-02" db="EMBL/GenBank/DDBJ databases">
        <title>Genomic Encyclopedia of Type Strains, Phase IV (KMG-IV): sequencing the most valuable type-strain genomes for metagenomic binning, comparative biology and taxonomic classification.</title>
        <authorList>
            <person name="Goeker M."/>
        </authorList>
    </citation>
    <scope>NUCLEOTIDE SEQUENCE [LARGE SCALE GENOMIC DNA]</scope>
    <source>
        <strain evidence="2 3">DSM 17196</strain>
    </source>
</reference>
<feature type="transmembrane region" description="Helical" evidence="1">
    <location>
        <begin position="15"/>
        <end position="33"/>
    </location>
</feature>
<dbReference type="AlphaFoldDB" id="A0A4Q7P2C0"/>
<comment type="caution">
    <text evidence="2">The sequence shown here is derived from an EMBL/GenBank/DDBJ whole genome shotgun (WGS) entry which is preliminary data.</text>
</comment>
<feature type="transmembrane region" description="Helical" evidence="1">
    <location>
        <begin position="45"/>
        <end position="64"/>
    </location>
</feature>
<evidence type="ECO:0000313" key="3">
    <source>
        <dbReference type="Proteomes" id="UP000292262"/>
    </source>
</evidence>
<keyword evidence="3" id="KW-1185">Reference proteome</keyword>
<sequence>MRPSNDSNDKQRKTWDLLIGISLVIFGCLRLFNQYQKEETWTFRSWFMIIFIAYGAFLVYRHFFMQGKDN</sequence>
<protein>
    <submittedName>
        <fullName evidence="2">Uncharacterized protein</fullName>
    </submittedName>
</protein>
<keyword evidence="1" id="KW-0812">Transmembrane</keyword>
<dbReference type="OrthoDB" id="1449785at2"/>
<gene>
    <name evidence="2" type="ORF">EV197_2110</name>
</gene>
<dbReference type="PROSITE" id="PS51257">
    <property type="entry name" value="PROKAR_LIPOPROTEIN"/>
    <property type="match status" value="1"/>
</dbReference>
<proteinExistence type="predicted"/>